<keyword evidence="3" id="KW-0479">Metal-binding</keyword>
<dbReference type="SUPFAM" id="SSF48264">
    <property type="entry name" value="Cytochrome P450"/>
    <property type="match status" value="1"/>
</dbReference>
<dbReference type="STRING" id="694573.A0A194UUF2"/>
<name>A0A194UUF2_CYTMA</name>
<dbReference type="Proteomes" id="UP000078576">
    <property type="component" value="Unassembled WGS sequence"/>
</dbReference>
<dbReference type="AlphaFoldDB" id="A0A194UUF2"/>
<evidence type="ECO:0000256" key="4">
    <source>
        <dbReference type="ARBA" id="ARBA00023004"/>
    </source>
</evidence>
<keyword evidence="2" id="KW-0349">Heme</keyword>
<sequence>MIIGDGLITLEGQHHKEQRKLLQSSFGFRQIQEQKDISRHDGDSVLDIQDWMGRTTLDLIGLAGFGFKFDSVSNPEAKLVRQYRRLFGIKPSPVTQALAHIIPTSILRFIPAPTLEDVRVSTGTIKAYLSRVIREKRATLAETGRKLLDKDVLSVAMQDKSLSEQQLIDHAMTFLGAGQDTTPFALTASIMELSQNQELQDRLRQEIRANLPSPTSPGFCADPIDPARLPLLTAVINETLRCYPSVDAIGIVSLDAQDRRFREALSSTSQSQRQTSTAHSGQDLHTIQPNGIRKDGWTTMAS</sequence>
<dbReference type="Pfam" id="PF00067">
    <property type="entry name" value="p450"/>
    <property type="match status" value="1"/>
</dbReference>
<evidence type="ECO:0000256" key="5">
    <source>
        <dbReference type="SAM" id="MobiDB-lite"/>
    </source>
</evidence>
<keyword evidence="4" id="KW-0408">Iron</keyword>
<evidence type="ECO:0000256" key="1">
    <source>
        <dbReference type="ARBA" id="ARBA00010617"/>
    </source>
</evidence>
<dbReference type="EMBL" id="KN714679">
    <property type="protein sequence ID" value="KUI55330.1"/>
    <property type="molecule type" value="Genomic_DNA"/>
</dbReference>
<dbReference type="InterPro" id="IPR036396">
    <property type="entry name" value="Cyt_P450_sf"/>
</dbReference>
<keyword evidence="7" id="KW-1185">Reference proteome</keyword>
<dbReference type="GO" id="GO:0005506">
    <property type="term" value="F:iron ion binding"/>
    <property type="evidence" value="ECO:0007669"/>
    <property type="project" value="InterPro"/>
</dbReference>
<evidence type="ECO:0000256" key="3">
    <source>
        <dbReference type="ARBA" id="ARBA00022723"/>
    </source>
</evidence>
<feature type="compositionally biased region" description="Polar residues" evidence="5">
    <location>
        <begin position="278"/>
        <end position="289"/>
    </location>
</feature>
<gene>
    <name evidence="6" type="ORF">VP1G_02673</name>
</gene>
<feature type="region of interest" description="Disordered" evidence="5">
    <location>
        <begin position="264"/>
        <end position="302"/>
    </location>
</feature>
<dbReference type="Gene3D" id="1.10.630.10">
    <property type="entry name" value="Cytochrome P450"/>
    <property type="match status" value="1"/>
</dbReference>
<dbReference type="InterPro" id="IPR001128">
    <property type="entry name" value="Cyt_P450"/>
</dbReference>
<dbReference type="PANTHER" id="PTHR24305:SF166">
    <property type="entry name" value="CYTOCHROME P450 12A4, MITOCHONDRIAL-RELATED"/>
    <property type="match status" value="1"/>
</dbReference>
<reference evidence="7" key="1">
    <citation type="submission" date="2014-12" db="EMBL/GenBank/DDBJ databases">
        <title>Genome Sequence of Valsa Canker Pathogens Uncovers a Specific Adaption of Colonization on Woody Bark.</title>
        <authorList>
            <person name="Yin Z."/>
            <person name="Liu H."/>
            <person name="Gao X."/>
            <person name="Li Z."/>
            <person name="Song N."/>
            <person name="Ke X."/>
            <person name="Dai Q."/>
            <person name="Wu Y."/>
            <person name="Sun Y."/>
            <person name="Xu J.-R."/>
            <person name="Kang Z.K."/>
            <person name="Wang L."/>
            <person name="Huang L."/>
        </authorList>
    </citation>
    <scope>NUCLEOTIDE SEQUENCE [LARGE SCALE GENOMIC DNA]</scope>
    <source>
        <strain evidence="7">SXYL134</strain>
    </source>
</reference>
<dbReference type="GO" id="GO:0016705">
    <property type="term" value="F:oxidoreductase activity, acting on paired donors, with incorporation or reduction of molecular oxygen"/>
    <property type="evidence" value="ECO:0007669"/>
    <property type="project" value="InterPro"/>
</dbReference>
<organism evidence="6 7">
    <name type="scientific">Cytospora mali</name>
    <name type="common">Apple Valsa canker fungus</name>
    <name type="synonym">Valsa mali</name>
    <dbReference type="NCBI Taxonomy" id="578113"/>
    <lineage>
        <taxon>Eukaryota</taxon>
        <taxon>Fungi</taxon>
        <taxon>Dikarya</taxon>
        <taxon>Ascomycota</taxon>
        <taxon>Pezizomycotina</taxon>
        <taxon>Sordariomycetes</taxon>
        <taxon>Sordariomycetidae</taxon>
        <taxon>Diaporthales</taxon>
        <taxon>Cytosporaceae</taxon>
        <taxon>Cytospora</taxon>
    </lineage>
</organism>
<comment type="similarity">
    <text evidence="1">Belongs to the cytochrome P450 family.</text>
</comment>
<dbReference type="GO" id="GO:0020037">
    <property type="term" value="F:heme binding"/>
    <property type="evidence" value="ECO:0007669"/>
    <property type="project" value="InterPro"/>
</dbReference>
<proteinExistence type="inferred from homology"/>
<evidence type="ECO:0000313" key="7">
    <source>
        <dbReference type="Proteomes" id="UP000078576"/>
    </source>
</evidence>
<evidence type="ECO:0000313" key="6">
    <source>
        <dbReference type="EMBL" id="KUI55330.1"/>
    </source>
</evidence>
<accession>A0A194UUF2</accession>
<evidence type="ECO:0000256" key="2">
    <source>
        <dbReference type="ARBA" id="ARBA00022617"/>
    </source>
</evidence>
<feature type="compositionally biased region" description="Low complexity" evidence="5">
    <location>
        <begin position="266"/>
        <end position="277"/>
    </location>
</feature>
<dbReference type="OrthoDB" id="1470350at2759"/>
<dbReference type="PANTHER" id="PTHR24305">
    <property type="entry name" value="CYTOCHROME P450"/>
    <property type="match status" value="1"/>
</dbReference>
<dbReference type="InterPro" id="IPR050121">
    <property type="entry name" value="Cytochrome_P450_monoxygenase"/>
</dbReference>
<dbReference type="GO" id="GO:0004497">
    <property type="term" value="F:monooxygenase activity"/>
    <property type="evidence" value="ECO:0007669"/>
    <property type="project" value="InterPro"/>
</dbReference>
<protein>
    <submittedName>
        <fullName evidence="6">Cytochrome P450 3A29</fullName>
    </submittedName>
</protein>